<dbReference type="RefSeq" id="WP_301414362.1">
    <property type="nucleotide sequence ID" value="NZ_CP098023.1"/>
</dbReference>
<dbReference type="Pfam" id="PF00106">
    <property type="entry name" value="adh_short"/>
    <property type="match status" value="1"/>
</dbReference>
<dbReference type="PANTHER" id="PTHR44196:SF1">
    <property type="entry name" value="DEHYDROGENASE_REDUCTASE SDR FAMILY MEMBER 7B"/>
    <property type="match status" value="1"/>
</dbReference>
<reference evidence="4 5" key="1">
    <citation type="submission" date="2022-05" db="EMBL/GenBank/DDBJ databases">
        <title>Microbulbifer sp. nov., isolated from sponge.</title>
        <authorList>
            <person name="Gao L."/>
        </authorList>
    </citation>
    <scope>NUCLEOTIDE SEQUENCE [LARGE SCALE GENOMIC DNA]</scope>
    <source>
        <strain evidence="4 5">MI-G</strain>
    </source>
</reference>
<dbReference type="Gene3D" id="3.40.50.720">
    <property type="entry name" value="NAD(P)-binding Rossmann-like Domain"/>
    <property type="match status" value="1"/>
</dbReference>
<comment type="similarity">
    <text evidence="1">Belongs to the short-chain dehydrogenases/reductases (SDR) family.</text>
</comment>
<dbReference type="SMART" id="SM00822">
    <property type="entry name" value="PKS_KR"/>
    <property type="match status" value="1"/>
</dbReference>
<dbReference type="InterPro" id="IPR036291">
    <property type="entry name" value="NAD(P)-bd_dom_sf"/>
</dbReference>
<dbReference type="PROSITE" id="PS00061">
    <property type="entry name" value="ADH_SHORT"/>
    <property type="match status" value="1"/>
</dbReference>
<evidence type="ECO:0000256" key="2">
    <source>
        <dbReference type="ARBA" id="ARBA00023002"/>
    </source>
</evidence>
<gene>
    <name evidence="4" type="ORF">M8T91_11770</name>
</gene>
<evidence type="ECO:0000313" key="4">
    <source>
        <dbReference type="EMBL" id="WKD48597.1"/>
    </source>
</evidence>
<evidence type="ECO:0000259" key="3">
    <source>
        <dbReference type="SMART" id="SM00822"/>
    </source>
</evidence>
<proteinExistence type="inferred from homology"/>
<protein>
    <submittedName>
        <fullName evidence="4">SDR family NAD(P)-dependent oxidoreductase</fullName>
    </submittedName>
</protein>
<dbReference type="EMBL" id="CP098023">
    <property type="protein sequence ID" value="WKD48597.1"/>
    <property type="molecule type" value="Genomic_DNA"/>
</dbReference>
<dbReference type="PRINTS" id="PR00081">
    <property type="entry name" value="GDHRDH"/>
</dbReference>
<dbReference type="PANTHER" id="PTHR44196">
    <property type="entry name" value="DEHYDROGENASE/REDUCTASE SDR FAMILY MEMBER 7B"/>
    <property type="match status" value="1"/>
</dbReference>
<dbReference type="InterPro" id="IPR002347">
    <property type="entry name" value="SDR_fam"/>
</dbReference>
<dbReference type="Proteomes" id="UP001321520">
    <property type="component" value="Chromosome"/>
</dbReference>
<organism evidence="4 5">
    <name type="scientific">Microbulbifer spongiae</name>
    <dbReference type="NCBI Taxonomy" id="2944933"/>
    <lineage>
        <taxon>Bacteria</taxon>
        <taxon>Pseudomonadati</taxon>
        <taxon>Pseudomonadota</taxon>
        <taxon>Gammaproteobacteria</taxon>
        <taxon>Cellvibrionales</taxon>
        <taxon>Microbulbiferaceae</taxon>
        <taxon>Microbulbifer</taxon>
    </lineage>
</organism>
<name>A0ABY9E7F5_9GAMM</name>
<keyword evidence="2" id="KW-0560">Oxidoreductase</keyword>
<accession>A0ABY9E7F5</accession>
<evidence type="ECO:0000313" key="5">
    <source>
        <dbReference type="Proteomes" id="UP001321520"/>
    </source>
</evidence>
<dbReference type="SUPFAM" id="SSF51735">
    <property type="entry name" value="NAD(P)-binding Rossmann-fold domains"/>
    <property type="match status" value="1"/>
</dbReference>
<keyword evidence="5" id="KW-1185">Reference proteome</keyword>
<evidence type="ECO:0000256" key="1">
    <source>
        <dbReference type="ARBA" id="ARBA00006484"/>
    </source>
</evidence>
<dbReference type="InterPro" id="IPR057326">
    <property type="entry name" value="KR_dom"/>
</dbReference>
<feature type="domain" description="Ketoreductase" evidence="3">
    <location>
        <begin position="8"/>
        <end position="189"/>
    </location>
</feature>
<dbReference type="InterPro" id="IPR020904">
    <property type="entry name" value="Sc_DH/Rdtase_CS"/>
</dbReference>
<sequence length="259" mass="28576">MVKQIRNKTLWVTGASSGIGRALSLRLARHDNIVIASGRRYEALAELQKLCPERIRVLDCDVADDDAMAAVPERLEALTGHLDMVVACAGTCEYDDDLQLDGLSYRRVFDANFFGVVNTLRSALPLLGASPAPVFAALGSLSSVVPFPRAEAYGSSKAALDYFLGAVRADLCRTALKVVLIRPGFVRTPLTARNDFAMPFLMSAEQAAERIELGLCKGRNTIDFPRRLSWPLRFLGSCKALWFHLCVPKLTRIRTLRKH</sequence>